<evidence type="ECO:0000259" key="1">
    <source>
        <dbReference type="SMART" id="SM00479"/>
    </source>
</evidence>
<dbReference type="Pfam" id="PF00929">
    <property type="entry name" value="RNase_T"/>
    <property type="match status" value="1"/>
</dbReference>
<dbReference type="GO" id="GO:0004527">
    <property type="term" value="F:exonuclease activity"/>
    <property type="evidence" value="ECO:0007669"/>
    <property type="project" value="UniProtKB-ARBA"/>
</dbReference>
<dbReference type="SUPFAM" id="SSF53098">
    <property type="entry name" value="Ribonuclease H-like"/>
    <property type="match status" value="1"/>
</dbReference>
<dbReference type="InterPro" id="IPR013520">
    <property type="entry name" value="Ribonucl_H"/>
</dbReference>
<evidence type="ECO:0000313" key="3">
    <source>
        <dbReference type="Proteomes" id="UP000051442"/>
    </source>
</evidence>
<keyword evidence="3" id="KW-1185">Reference proteome</keyword>
<dbReference type="SMART" id="SM00479">
    <property type="entry name" value="EXOIII"/>
    <property type="match status" value="1"/>
</dbReference>
<comment type="caution">
    <text evidence="2">The sequence shown here is derived from an EMBL/GenBank/DDBJ whole genome shotgun (WGS) entry which is preliminary data.</text>
</comment>
<dbReference type="AlphaFoldDB" id="A0A0R2EZG1"/>
<sequence length="257" mass="29595">MTFNVHQINPLPVSNLVDNYISFDLEFAETKSDQSHLPLQIAAIAVINGQPQRNRFNRFAYFKDMLPTDFIRGMELADMTPKTYRKYGDINDIIKHFLKWWFDASKKVPHPEANQYAQLLPVLGYNINSDLTTLVNYLPDDIRPNQNAKNKLNYFDVEQFVAKSMGADRISLQSLAHLLNVETGQPHHADNDSLTCATIYELLKARFTTQANTKLSLVDRNFRSRIDQIADQQSEPELTVLPRRKSIRSKQKVSHES</sequence>
<dbReference type="OrthoDB" id="2318894at2"/>
<protein>
    <recommendedName>
        <fullName evidence="1">Exonuclease domain-containing protein</fullName>
    </recommendedName>
</protein>
<feature type="domain" description="Exonuclease" evidence="1">
    <location>
        <begin position="19"/>
        <end position="209"/>
    </location>
</feature>
<organism evidence="2 3">
    <name type="scientific">Secundilactobacillus similis DSM 23365 = JCM 2765</name>
    <dbReference type="NCBI Taxonomy" id="1423804"/>
    <lineage>
        <taxon>Bacteria</taxon>
        <taxon>Bacillati</taxon>
        <taxon>Bacillota</taxon>
        <taxon>Bacilli</taxon>
        <taxon>Lactobacillales</taxon>
        <taxon>Lactobacillaceae</taxon>
        <taxon>Secundilactobacillus</taxon>
    </lineage>
</organism>
<accession>A0A0R2EZG1</accession>
<dbReference type="InterPro" id="IPR036397">
    <property type="entry name" value="RNaseH_sf"/>
</dbReference>
<dbReference type="RefSeq" id="WP_057152011.1">
    <property type="nucleotide sequence ID" value="NZ_AYZM01000112.1"/>
</dbReference>
<dbReference type="Gene3D" id="3.30.420.10">
    <property type="entry name" value="Ribonuclease H-like superfamily/Ribonuclease H"/>
    <property type="match status" value="1"/>
</dbReference>
<evidence type="ECO:0000313" key="2">
    <source>
        <dbReference type="EMBL" id="KRN21534.1"/>
    </source>
</evidence>
<dbReference type="GO" id="GO:0003676">
    <property type="term" value="F:nucleic acid binding"/>
    <property type="evidence" value="ECO:0007669"/>
    <property type="project" value="InterPro"/>
</dbReference>
<proteinExistence type="predicted"/>
<dbReference type="InterPro" id="IPR012337">
    <property type="entry name" value="RNaseH-like_sf"/>
</dbReference>
<name>A0A0R2EZG1_9LACO</name>
<gene>
    <name evidence="2" type="ORF">FD14_GL001052</name>
</gene>
<dbReference type="PATRIC" id="fig|1423804.4.peg.1129"/>
<reference evidence="2 3" key="1">
    <citation type="journal article" date="2015" name="Genome Announc.">
        <title>Expanding the biotechnology potential of lactobacilli through comparative genomics of 213 strains and associated genera.</title>
        <authorList>
            <person name="Sun Z."/>
            <person name="Harris H.M."/>
            <person name="McCann A."/>
            <person name="Guo C."/>
            <person name="Argimon S."/>
            <person name="Zhang W."/>
            <person name="Yang X."/>
            <person name="Jeffery I.B."/>
            <person name="Cooney J.C."/>
            <person name="Kagawa T.F."/>
            <person name="Liu W."/>
            <person name="Song Y."/>
            <person name="Salvetti E."/>
            <person name="Wrobel A."/>
            <person name="Rasinkangas P."/>
            <person name="Parkhill J."/>
            <person name="Rea M.C."/>
            <person name="O'Sullivan O."/>
            <person name="Ritari J."/>
            <person name="Douillard F.P."/>
            <person name="Paul Ross R."/>
            <person name="Yang R."/>
            <person name="Briner A.E."/>
            <person name="Felis G.E."/>
            <person name="de Vos W.M."/>
            <person name="Barrangou R."/>
            <person name="Klaenhammer T.R."/>
            <person name="Caufield P.W."/>
            <person name="Cui Y."/>
            <person name="Zhang H."/>
            <person name="O'Toole P.W."/>
        </authorList>
    </citation>
    <scope>NUCLEOTIDE SEQUENCE [LARGE SCALE GENOMIC DNA]</scope>
    <source>
        <strain evidence="2 3">DSM 23365</strain>
    </source>
</reference>
<dbReference type="EMBL" id="AYZM01000112">
    <property type="protein sequence ID" value="KRN21534.1"/>
    <property type="molecule type" value="Genomic_DNA"/>
</dbReference>
<dbReference type="Proteomes" id="UP000051442">
    <property type="component" value="Unassembled WGS sequence"/>
</dbReference>